<dbReference type="SUPFAM" id="SSF57903">
    <property type="entry name" value="FYVE/PHD zinc finger"/>
    <property type="match status" value="1"/>
</dbReference>
<comment type="caution">
    <text evidence="8">The sequence shown here is derived from an EMBL/GenBank/DDBJ whole genome shotgun (WGS) entry which is preliminary data.</text>
</comment>
<dbReference type="GO" id="GO:0008270">
    <property type="term" value="F:zinc ion binding"/>
    <property type="evidence" value="ECO:0007669"/>
    <property type="project" value="UniProtKB-KW"/>
</dbReference>
<evidence type="ECO:0000259" key="7">
    <source>
        <dbReference type="PROSITE" id="PS51050"/>
    </source>
</evidence>
<dbReference type="InterPro" id="IPR011011">
    <property type="entry name" value="Znf_FYVE_PHD"/>
</dbReference>
<organism evidence="8 9">
    <name type="scientific">Colocasia esculenta</name>
    <name type="common">Wild taro</name>
    <name type="synonym">Arum esculentum</name>
    <dbReference type="NCBI Taxonomy" id="4460"/>
    <lineage>
        <taxon>Eukaryota</taxon>
        <taxon>Viridiplantae</taxon>
        <taxon>Streptophyta</taxon>
        <taxon>Embryophyta</taxon>
        <taxon>Tracheophyta</taxon>
        <taxon>Spermatophyta</taxon>
        <taxon>Magnoliopsida</taxon>
        <taxon>Liliopsida</taxon>
        <taxon>Araceae</taxon>
        <taxon>Aroideae</taxon>
        <taxon>Colocasieae</taxon>
        <taxon>Colocasia</taxon>
    </lineage>
</organism>
<dbReference type="Proteomes" id="UP000652761">
    <property type="component" value="Unassembled WGS sequence"/>
</dbReference>
<evidence type="ECO:0000256" key="2">
    <source>
        <dbReference type="ARBA" id="ARBA00022771"/>
    </source>
</evidence>
<keyword evidence="1" id="KW-0479">Metal-binding</keyword>
<keyword evidence="3" id="KW-0862">Zinc</keyword>
<evidence type="ECO:0000313" key="8">
    <source>
        <dbReference type="EMBL" id="MQL89125.1"/>
    </source>
</evidence>
<name>A0A843UZR0_COLES</name>
<dbReference type="SMART" id="SM00249">
    <property type="entry name" value="PHD"/>
    <property type="match status" value="1"/>
</dbReference>
<dbReference type="PROSITE" id="PS51050">
    <property type="entry name" value="ZF_CW"/>
    <property type="match status" value="1"/>
</dbReference>
<feature type="region of interest" description="Disordered" evidence="5">
    <location>
        <begin position="1"/>
        <end position="36"/>
    </location>
</feature>
<evidence type="ECO:0008006" key="10">
    <source>
        <dbReference type="Google" id="ProtNLM"/>
    </source>
</evidence>
<dbReference type="FunFam" id="3.30.40.100:FF:000005">
    <property type="entry name" value="uncharacterized protein LOC106759733 isoform X4"/>
    <property type="match status" value="1"/>
</dbReference>
<accession>A0A843UZR0</accession>
<dbReference type="InterPro" id="IPR011124">
    <property type="entry name" value="Znf_CW"/>
</dbReference>
<dbReference type="EMBL" id="NMUH01001120">
    <property type="protein sequence ID" value="MQL89125.1"/>
    <property type="molecule type" value="Genomic_DNA"/>
</dbReference>
<dbReference type="InterPro" id="IPR013083">
    <property type="entry name" value="Znf_RING/FYVE/PHD"/>
</dbReference>
<evidence type="ECO:0000313" key="9">
    <source>
        <dbReference type="Proteomes" id="UP000652761"/>
    </source>
</evidence>
<dbReference type="Gene3D" id="3.30.40.100">
    <property type="match status" value="1"/>
</dbReference>
<keyword evidence="2 4" id="KW-0863">Zinc-finger</keyword>
<evidence type="ECO:0000256" key="1">
    <source>
        <dbReference type="ARBA" id="ARBA00022723"/>
    </source>
</evidence>
<feature type="domain" description="PHD-type" evidence="6">
    <location>
        <begin position="237"/>
        <end position="285"/>
    </location>
</feature>
<evidence type="ECO:0000256" key="3">
    <source>
        <dbReference type="ARBA" id="ARBA00022833"/>
    </source>
</evidence>
<dbReference type="InterPro" id="IPR019787">
    <property type="entry name" value="Znf_PHD-finger"/>
</dbReference>
<evidence type="ECO:0000256" key="4">
    <source>
        <dbReference type="PROSITE-ProRule" id="PRU00146"/>
    </source>
</evidence>
<keyword evidence="9" id="KW-1185">Reference proteome</keyword>
<protein>
    <recommendedName>
        <fullName evidence="10">PHD-type domain-containing protein</fullName>
    </recommendedName>
</protein>
<feature type="domain" description="CW-type" evidence="7">
    <location>
        <begin position="381"/>
        <end position="442"/>
    </location>
</feature>
<evidence type="ECO:0000259" key="6">
    <source>
        <dbReference type="PROSITE" id="PS50016"/>
    </source>
</evidence>
<reference evidence="8" key="1">
    <citation type="submission" date="2017-07" db="EMBL/GenBank/DDBJ databases">
        <title>Taro Niue Genome Assembly and Annotation.</title>
        <authorList>
            <person name="Atibalentja N."/>
            <person name="Keating K."/>
            <person name="Fields C.J."/>
        </authorList>
    </citation>
    <scope>NUCLEOTIDE SEQUENCE</scope>
    <source>
        <strain evidence="8">Niue_2</strain>
        <tissue evidence="8">Leaf</tissue>
    </source>
</reference>
<proteinExistence type="predicted"/>
<feature type="compositionally biased region" description="Basic and acidic residues" evidence="5">
    <location>
        <begin position="21"/>
        <end position="31"/>
    </location>
</feature>
<feature type="non-terminal residue" evidence="8">
    <location>
        <position position="528"/>
    </location>
</feature>
<dbReference type="PROSITE" id="PS50016">
    <property type="entry name" value="ZF_PHD_2"/>
    <property type="match status" value="1"/>
</dbReference>
<dbReference type="Pfam" id="PF00628">
    <property type="entry name" value="PHD"/>
    <property type="match status" value="1"/>
</dbReference>
<evidence type="ECO:0000256" key="5">
    <source>
        <dbReference type="SAM" id="MobiDB-lite"/>
    </source>
</evidence>
<gene>
    <name evidence="8" type="ORF">Taro_021695</name>
</gene>
<dbReference type="AlphaFoldDB" id="A0A843UZR0"/>
<dbReference type="Gene3D" id="3.30.40.10">
    <property type="entry name" value="Zinc/RING finger domain, C3HC4 (zinc finger)"/>
    <property type="match status" value="1"/>
</dbReference>
<sequence length="528" mass="59084">MLRTHRPMPLSIQKGANGDAAHQREPSDIKQEGFLQDNTDNMHASYVYKRRKLRNSVALLSEDNDMGSTKGSSACNSSPKSRCISLEKFNHHVQGIPTLPISTSSSTRSPTHKAIDVLTSQPDDTRYLLFSSNHAMERQRQPVDKAHQLASGYKSVNDSCSSSKSNMAKGSSLKNTEMDDDEECSLSSKVIVELLVKHGSARDTCISAFVSCDQPGDRPNNSVCSSIDELFGNDTLCLSCKLCGCKDNQLKMLICDLCEEAFHLSCSKVRKLPVYDWYCQPCLRKKSKLLPETLSGKLFSTMSEKQRKKVLQEKLGPILCMLEDTSPYTSGVRIGKDFQVEVPEWTGPVTDDDDYFDEPLELGPAECYSLNDWSIKRSSRPSSIGNWLQCRAMIQNEDEGVICGKWRRAPLFVAQTQDWDCSCALPWDPIHADCAVPQELDTSEVLKQLKYIELVVRDSRDMPCDCPRVPEKGIQSRISGHYNISRKADCADGAIAHTVVWLKSTEKQAVPHIPSPAYMFDKTMYLPE</sequence>
<dbReference type="InterPro" id="IPR001965">
    <property type="entry name" value="Znf_PHD"/>
</dbReference>
<dbReference type="OrthoDB" id="787137at2759"/>